<comment type="caution">
    <text evidence="1">The sequence shown here is derived from an EMBL/GenBank/DDBJ whole genome shotgun (WGS) entry which is preliminary data.</text>
</comment>
<dbReference type="InterPro" id="IPR019057">
    <property type="entry name" value="Restrct_endonuc_II_Eco47II"/>
</dbReference>
<dbReference type="EMBL" id="MFQH01000024">
    <property type="protein sequence ID" value="OGH77402.1"/>
    <property type="molecule type" value="Genomic_DNA"/>
</dbReference>
<proteinExistence type="predicted"/>
<sequence>MDYQIPKKQLLPFIINQDLYSGVEFVLGVARNAVNNSEKDFYKNVVDPFSALFEVMTTGISSAEWMKKESARQVQKTIQNALGSFHQEILGHFTGWESLGVGNVVDLVNKDAKIIAEVKNKHNTTKGNHKVAIYDDLKKLLSTKYKGYVGYYVEVIPICKLPYSKILSRC</sequence>
<reference evidence="1 2" key="1">
    <citation type="journal article" date="2016" name="Nat. Commun.">
        <title>Thousands of microbial genomes shed light on interconnected biogeochemical processes in an aquifer system.</title>
        <authorList>
            <person name="Anantharaman K."/>
            <person name="Brown C.T."/>
            <person name="Hug L.A."/>
            <person name="Sharon I."/>
            <person name="Castelle C.J."/>
            <person name="Probst A.J."/>
            <person name="Thomas B.C."/>
            <person name="Singh A."/>
            <person name="Wilkins M.J."/>
            <person name="Karaoz U."/>
            <person name="Brodie E.L."/>
            <person name="Williams K.H."/>
            <person name="Hubbard S.S."/>
            <person name="Banfield J.F."/>
        </authorList>
    </citation>
    <scope>NUCLEOTIDE SEQUENCE [LARGE SCALE GENOMIC DNA]</scope>
</reference>
<protein>
    <recommendedName>
        <fullName evidence="3">Restriction endonuclease</fullName>
    </recommendedName>
</protein>
<organism evidence="1 2">
    <name type="scientific">Candidatus Magasanikbacteria bacterium RIFCSPLOWO2_01_FULL_40_15</name>
    <dbReference type="NCBI Taxonomy" id="1798686"/>
    <lineage>
        <taxon>Bacteria</taxon>
        <taxon>Candidatus Magasanikiibacteriota</taxon>
    </lineage>
</organism>
<evidence type="ECO:0008006" key="3">
    <source>
        <dbReference type="Google" id="ProtNLM"/>
    </source>
</evidence>
<dbReference type="GO" id="GO:0009036">
    <property type="term" value="F:type II site-specific deoxyribonuclease activity"/>
    <property type="evidence" value="ECO:0007669"/>
    <property type="project" value="InterPro"/>
</dbReference>
<accession>A0A1F6N0J1</accession>
<dbReference type="Proteomes" id="UP000177040">
    <property type="component" value="Unassembled WGS sequence"/>
</dbReference>
<dbReference type="AlphaFoldDB" id="A0A1F6N0J1"/>
<evidence type="ECO:0000313" key="2">
    <source>
        <dbReference type="Proteomes" id="UP000177040"/>
    </source>
</evidence>
<evidence type="ECO:0000313" key="1">
    <source>
        <dbReference type="EMBL" id="OGH77402.1"/>
    </source>
</evidence>
<dbReference type="GO" id="GO:0003677">
    <property type="term" value="F:DNA binding"/>
    <property type="evidence" value="ECO:0007669"/>
    <property type="project" value="InterPro"/>
</dbReference>
<name>A0A1F6N0J1_9BACT</name>
<gene>
    <name evidence="1" type="ORF">A2983_01725</name>
</gene>
<dbReference type="GO" id="GO:0009307">
    <property type="term" value="P:DNA restriction-modification system"/>
    <property type="evidence" value="ECO:0007669"/>
    <property type="project" value="InterPro"/>
</dbReference>
<dbReference type="Pfam" id="PF09553">
    <property type="entry name" value="RE_Eco47II"/>
    <property type="match status" value="1"/>
</dbReference>